<dbReference type="OrthoDB" id="166981at2"/>
<name>A0A0P6XKX4_9CHLR</name>
<dbReference type="RefSeq" id="WP_062417169.1">
    <property type="nucleotide sequence ID" value="NZ_DF967974.1"/>
</dbReference>
<dbReference type="Proteomes" id="UP000050501">
    <property type="component" value="Unassembled WGS sequence"/>
</dbReference>
<dbReference type="STRING" id="229921.ADN01_18025"/>
<proteinExistence type="predicted"/>
<accession>A0A0P6XKX4</accession>
<reference evidence="2 3" key="1">
    <citation type="submission" date="2015-07" db="EMBL/GenBank/DDBJ databases">
        <title>Genome sequence of Levilinea saccharolytica DSM 16555.</title>
        <authorList>
            <person name="Hemp J."/>
            <person name="Ward L.M."/>
            <person name="Pace L.A."/>
            <person name="Fischer W.W."/>
        </authorList>
    </citation>
    <scope>NUCLEOTIDE SEQUENCE [LARGE SCALE GENOMIC DNA]</scope>
    <source>
        <strain evidence="2 3">KIBI-1</strain>
    </source>
</reference>
<dbReference type="AlphaFoldDB" id="A0A0P6XKX4"/>
<protein>
    <recommendedName>
        <fullName evidence="1">Imm-5-like domain-containing protein</fullName>
    </recommendedName>
</protein>
<keyword evidence="3" id="KW-1185">Reference proteome</keyword>
<comment type="caution">
    <text evidence="2">The sequence shown here is derived from an EMBL/GenBank/DDBJ whole genome shotgun (WGS) entry which is preliminary data.</text>
</comment>
<dbReference type="Pfam" id="PF21805">
    <property type="entry name" value="Imm5_like"/>
    <property type="match status" value="1"/>
</dbReference>
<feature type="domain" description="Imm-5-like" evidence="1">
    <location>
        <begin position="16"/>
        <end position="143"/>
    </location>
</feature>
<gene>
    <name evidence="2" type="ORF">ADN01_18025</name>
</gene>
<evidence type="ECO:0000313" key="3">
    <source>
        <dbReference type="Proteomes" id="UP000050501"/>
    </source>
</evidence>
<dbReference type="PATRIC" id="fig|229921.5.peg.240"/>
<dbReference type="InterPro" id="IPR048667">
    <property type="entry name" value="Imm5-like"/>
</dbReference>
<sequence>MKPPKEYFDLSIETLRLLGGWAADCAERALPIYEAAVPGDARPREALEGIRWFAGGGKRIAKLRVLALDAYRAALESPHPAAAAAAQAASLAAASAYTHPFADVRQARHILGPAAHAALAVETHPADPQRGDELIRWAAEQAPRAVRELLQKMPPQPQGKTRLDQLLLALDTELRQKR</sequence>
<evidence type="ECO:0000259" key="1">
    <source>
        <dbReference type="Pfam" id="PF21805"/>
    </source>
</evidence>
<organism evidence="2 3">
    <name type="scientific">Levilinea saccharolytica</name>
    <dbReference type="NCBI Taxonomy" id="229921"/>
    <lineage>
        <taxon>Bacteria</taxon>
        <taxon>Bacillati</taxon>
        <taxon>Chloroflexota</taxon>
        <taxon>Anaerolineae</taxon>
        <taxon>Anaerolineales</taxon>
        <taxon>Anaerolineaceae</taxon>
        <taxon>Levilinea</taxon>
    </lineage>
</organism>
<dbReference type="EMBL" id="LGCM01000065">
    <property type="protein sequence ID" value="KPL75721.1"/>
    <property type="molecule type" value="Genomic_DNA"/>
</dbReference>
<evidence type="ECO:0000313" key="2">
    <source>
        <dbReference type="EMBL" id="KPL75721.1"/>
    </source>
</evidence>